<dbReference type="AlphaFoldDB" id="A0A3M7RS39"/>
<evidence type="ECO:0000313" key="1">
    <source>
        <dbReference type="EMBL" id="RNA26289.1"/>
    </source>
</evidence>
<reference evidence="1 2" key="1">
    <citation type="journal article" date="2018" name="Sci. Rep.">
        <title>Genomic signatures of local adaptation to the degree of environmental predictability in rotifers.</title>
        <authorList>
            <person name="Franch-Gras L."/>
            <person name="Hahn C."/>
            <person name="Garcia-Roger E.M."/>
            <person name="Carmona M.J."/>
            <person name="Serra M."/>
            <person name="Gomez A."/>
        </authorList>
    </citation>
    <scope>NUCLEOTIDE SEQUENCE [LARGE SCALE GENOMIC DNA]</scope>
    <source>
        <strain evidence="1">HYR1</strain>
    </source>
</reference>
<comment type="caution">
    <text evidence="1">The sequence shown here is derived from an EMBL/GenBank/DDBJ whole genome shotgun (WGS) entry which is preliminary data.</text>
</comment>
<dbReference type="Proteomes" id="UP000276133">
    <property type="component" value="Unassembled WGS sequence"/>
</dbReference>
<evidence type="ECO:0000313" key="2">
    <source>
        <dbReference type="Proteomes" id="UP000276133"/>
    </source>
</evidence>
<keyword evidence="2" id="KW-1185">Reference proteome</keyword>
<name>A0A3M7RS39_BRAPC</name>
<proteinExistence type="predicted"/>
<dbReference type="EMBL" id="REGN01002767">
    <property type="protein sequence ID" value="RNA26289.1"/>
    <property type="molecule type" value="Genomic_DNA"/>
</dbReference>
<gene>
    <name evidence="1" type="ORF">BpHYR1_025143</name>
</gene>
<protein>
    <submittedName>
        <fullName evidence="1">Uncharacterized protein</fullName>
    </submittedName>
</protein>
<organism evidence="1 2">
    <name type="scientific">Brachionus plicatilis</name>
    <name type="common">Marine rotifer</name>
    <name type="synonym">Brachionus muelleri</name>
    <dbReference type="NCBI Taxonomy" id="10195"/>
    <lineage>
        <taxon>Eukaryota</taxon>
        <taxon>Metazoa</taxon>
        <taxon>Spiralia</taxon>
        <taxon>Gnathifera</taxon>
        <taxon>Rotifera</taxon>
        <taxon>Eurotatoria</taxon>
        <taxon>Monogononta</taxon>
        <taxon>Pseudotrocha</taxon>
        <taxon>Ploima</taxon>
        <taxon>Brachionidae</taxon>
        <taxon>Brachionus</taxon>
    </lineage>
</organism>
<accession>A0A3M7RS39</accession>
<sequence>MILLILFAKKIQHGAKREADILLKNTTRINKNSDQKYTTRIIFRKTFRIFEIYFSYRQISYLITLFIRKI</sequence>